<dbReference type="EC" id="2.3.1.50" evidence="5"/>
<dbReference type="GO" id="GO:0030170">
    <property type="term" value="F:pyridoxal phosphate binding"/>
    <property type="evidence" value="ECO:0007669"/>
    <property type="project" value="InterPro"/>
</dbReference>
<dbReference type="GO" id="GO:0046513">
    <property type="term" value="P:ceramide biosynthetic process"/>
    <property type="evidence" value="ECO:0007669"/>
    <property type="project" value="TreeGrafter"/>
</dbReference>
<dbReference type="Gene3D" id="3.40.640.10">
    <property type="entry name" value="Type I PLP-dependent aspartate aminotransferase-like (Major domain)"/>
    <property type="match status" value="1"/>
</dbReference>
<dbReference type="GO" id="GO:0046512">
    <property type="term" value="P:sphingosine biosynthetic process"/>
    <property type="evidence" value="ECO:0007669"/>
    <property type="project" value="TreeGrafter"/>
</dbReference>
<dbReference type="OrthoDB" id="3168162at2759"/>
<evidence type="ECO:0000256" key="10">
    <source>
        <dbReference type="ARBA" id="ARBA00023315"/>
    </source>
</evidence>
<dbReference type="InterPro" id="IPR015422">
    <property type="entry name" value="PyrdxlP-dep_Trfase_small"/>
</dbReference>
<evidence type="ECO:0000256" key="6">
    <source>
        <dbReference type="ARBA" id="ARBA00022679"/>
    </source>
</evidence>
<dbReference type="InterPro" id="IPR015424">
    <property type="entry name" value="PyrdxlP-dep_Trfase"/>
</dbReference>
<dbReference type="InterPro" id="IPR015421">
    <property type="entry name" value="PyrdxlP-dep_Trfase_major"/>
</dbReference>
<sequence>MACIFAQVNETCFRATQLASSLPNLIVGLIPDNSLDSDIGAPWLTGIWQAILTGIVPRSWGNLMQCGLRSYNGIAVRLMGMRVSSSLLIAAKTIANTGVQGWLDKDLAELKAGRNFLTIFEAEELLTKEEHFLDAHSRYGMACFSIGLINHDSRHHDEKKLSWRIRNWAVVNEIPTYTIGNGGRASLPLTCERLKKLISADLYGARNLVSREIIYVLFIIADVTVVIISWVALWGKFSDVAVQTQKIITVVTMILAEMFGSILLVGAAVLVDYQLKTREEDEDRMLPCSGGDPITFVDRWYDDTKNPEHTFIKTLVDVDGKEVFKLPELQRPNTNNGRECPCRILMRSILRALEMRSDRFQFDGKGKQKPQNNENDPAVNSCFKALDNPLHNDGNPPLLGRRSGVNKLVHNHSGNGLEIPIVAWCTFWKCRETNATCGLPAVGVIFGIIGILTGLFLQLFTGIYGMWVGAAFSALEKKSWPTSFLAVMATSYPVLNELFIFLNDTLTQASIHYSKIPGSTIVLKYVKNSYQNDPFRSLLELFLVFFALKYLFSKTYRTDNFVELTEQEVEELVDEWRPEPLVSPLTEYQKWDLDQTPTIIGSQGPKPKLANGKTLINLASFDFLGFSTNEHIKEKAIQTLRSYGVGSCGPPGFYGTLDVHMKFERDISEFLGTEDAIIYSQSFSTISSAIPSFCKRGDIIVAQVFLCPGDKGCNLAIQKGVQISRSTVKWYNHNDMEDLERVLKEIQDNVNSSRRLTRRFIIAEGISEYFGDIAPLHKLIELKKKYKYRLILDESLSIGTIGRRGAGLTDYFNINSKEIDMIVGSMCNALSAAGGFCAGSYEITEHQRISGLAYCYSASLPATLAVSASESLSILSQNPQLLVNLNENVGALKNVLGNVKYITLDGDKDSPVIHIRLRQDVANIADVEEKERALQEIVDEAMSNGILLTRAKYVRLQELFYVEPSIRICVSAFFTRKDIDKAAAGIKSAIVKVFKNRSK</sequence>
<evidence type="ECO:0000256" key="2">
    <source>
        <dbReference type="ARBA" id="ARBA00004760"/>
    </source>
</evidence>
<comment type="cofactor">
    <cofactor evidence="1">
        <name>pyridoxal 5'-phosphate</name>
        <dbReference type="ChEBI" id="CHEBI:597326"/>
    </cofactor>
</comment>
<dbReference type="GO" id="GO:0016020">
    <property type="term" value="C:membrane"/>
    <property type="evidence" value="ECO:0007669"/>
    <property type="project" value="GOC"/>
</dbReference>
<dbReference type="GO" id="GO:0004758">
    <property type="term" value="F:serine C-palmitoyltransferase activity"/>
    <property type="evidence" value="ECO:0007669"/>
    <property type="project" value="TreeGrafter"/>
</dbReference>
<keyword evidence="11" id="KW-0812">Transmembrane</keyword>
<reference evidence="13" key="1">
    <citation type="submission" date="2021-06" db="EMBL/GenBank/DDBJ databases">
        <authorList>
            <person name="Kallberg Y."/>
            <person name="Tangrot J."/>
            <person name="Rosling A."/>
        </authorList>
    </citation>
    <scope>NUCLEOTIDE SEQUENCE</scope>
    <source>
        <strain evidence="13">BR232B</strain>
    </source>
</reference>
<evidence type="ECO:0000259" key="12">
    <source>
        <dbReference type="Pfam" id="PF00155"/>
    </source>
</evidence>
<comment type="caution">
    <text evidence="13">The sequence shown here is derived from an EMBL/GenBank/DDBJ whole genome shotgun (WGS) entry which is preliminary data.</text>
</comment>
<dbReference type="InterPro" id="IPR004839">
    <property type="entry name" value="Aminotransferase_I/II_large"/>
</dbReference>
<dbReference type="SUPFAM" id="SSF53383">
    <property type="entry name" value="PLP-dependent transferases"/>
    <property type="match status" value="1"/>
</dbReference>
<proteinExistence type="inferred from homology"/>
<keyword evidence="11" id="KW-1133">Transmembrane helix</keyword>
<dbReference type="InterPro" id="IPR050087">
    <property type="entry name" value="AON_synthase_class-II"/>
</dbReference>
<keyword evidence="7" id="KW-0663">Pyridoxal phosphate</keyword>
<protein>
    <recommendedName>
        <fullName evidence="5">serine C-palmitoyltransferase</fullName>
        <ecNumber evidence="5">2.3.1.50</ecNumber>
    </recommendedName>
</protein>
<dbReference type="PANTHER" id="PTHR13693:SF2">
    <property type="entry name" value="SERINE PALMITOYLTRANSFERASE 1"/>
    <property type="match status" value="1"/>
</dbReference>
<feature type="transmembrane region" description="Helical" evidence="11">
    <location>
        <begin position="247"/>
        <end position="271"/>
    </location>
</feature>
<dbReference type="EMBL" id="CAJVPI010000004">
    <property type="protein sequence ID" value="CAG8452060.1"/>
    <property type="molecule type" value="Genomic_DNA"/>
</dbReference>
<dbReference type="GO" id="GO:0005783">
    <property type="term" value="C:endoplasmic reticulum"/>
    <property type="evidence" value="ECO:0007669"/>
    <property type="project" value="TreeGrafter"/>
</dbReference>
<evidence type="ECO:0000256" key="1">
    <source>
        <dbReference type="ARBA" id="ARBA00001933"/>
    </source>
</evidence>
<comment type="pathway">
    <text evidence="3">Sphingolipid metabolism.</text>
</comment>
<feature type="transmembrane region" description="Helical" evidence="11">
    <location>
        <begin position="213"/>
        <end position="235"/>
    </location>
</feature>
<feature type="transmembrane region" description="Helical" evidence="11">
    <location>
        <begin position="437"/>
        <end position="460"/>
    </location>
</feature>
<dbReference type="AlphaFoldDB" id="A0A9N8VGB9"/>
<organism evidence="13 14">
    <name type="scientific">Paraglomus brasilianum</name>
    <dbReference type="NCBI Taxonomy" id="144538"/>
    <lineage>
        <taxon>Eukaryota</taxon>
        <taxon>Fungi</taxon>
        <taxon>Fungi incertae sedis</taxon>
        <taxon>Mucoromycota</taxon>
        <taxon>Glomeromycotina</taxon>
        <taxon>Glomeromycetes</taxon>
        <taxon>Paraglomerales</taxon>
        <taxon>Paraglomeraceae</taxon>
        <taxon>Paraglomus</taxon>
    </lineage>
</organism>
<evidence type="ECO:0000256" key="7">
    <source>
        <dbReference type="ARBA" id="ARBA00022898"/>
    </source>
</evidence>
<evidence type="ECO:0000256" key="9">
    <source>
        <dbReference type="ARBA" id="ARBA00023098"/>
    </source>
</evidence>
<dbReference type="Pfam" id="PF00155">
    <property type="entry name" value="Aminotran_1_2"/>
    <property type="match status" value="1"/>
</dbReference>
<dbReference type="Proteomes" id="UP000789739">
    <property type="component" value="Unassembled WGS sequence"/>
</dbReference>
<evidence type="ECO:0000256" key="11">
    <source>
        <dbReference type="SAM" id="Phobius"/>
    </source>
</evidence>
<accession>A0A9N8VGB9</accession>
<keyword evidence="9" id="KW-0443">Lipid metabolism</keyword>
<evidence type="ECO:0000256" key="4">
    <source>
        <dbReference type="ARBA" id="ARBA00008392"/>
    </source>
</evidence>
<feature type="domain" description="Aminotransferase class I/classII large" evidence="12">
    <location>
        <begin position="614"/>
        <end position="985"/>
    </location>
</feature>
<comment type="pathway">
    <text evidence="2">Lipid metabolism; sphingolipid metabolism.</text>
</comment>
<evidence type="ECO:0000256" key="3">
    <source>
        <dbReference type="ARBA" id="ARBA00004991"/>
    </source>
</evidence>
<name>A0A9N8VGB9_9GLOM</name>
<dbReference type="Gene3D" id="3.90.1150.10">
    <property type="entry name" value="Aspartate Aminotransferase, domain 1"/>
    <property type="match status" value="1"/>
</dbReference>
<dbReference type="PANTHER" id="PTHR13693">
    <property type="entry name" value="CLASS II AMINOTRANSFERASE/8-AMINO-7-OXONONANOATE SYNTHASE"/>
    <property type="match status" value="1"/>
</dbReference>
<gene>
    <name evidence="13" type="ORF">PBRASI_LOCUS94</name>
</gene>
<keyword evidence="14" id="KW-1185">Reference proteome</keyword>
<keyword evidence="6" id="KW-0808">Transferase</keyword>
<comment type="similarity">
    <text evidence="4">Belongs to the class-II pyridoxal-phosphate-dependent aminotransferase family.</text>
</comment>
<keyword evidence="8" id="KW-0746">Sphingolipid metabolism</keyword>
<keyword evidence="11" id="KW-0472">Membrane</keyword>
<evidence type="ECO:0000256" key="8">
    <source>
        <dbReference type="ARBA" id="ARBA00022919"/>
    </source>
</evidence>
<keyword evidence="10" id="KW-0012">Acyltransferase</keyword>
<evidence type="ECO:0000313" key="14">
    <source>
        <dbReference type="Proteomes" id="UP000789739"/>
    </source>
</evidence>
<evidence type="ECO:0000256" key="5">
    <source>
        <dbReference type="ARBA" id="ARBA00013220"/>
    </source>
</evidence>
<evidence type="ECO:0000313" key="13">
    <source>
        <dbReference type="EMBL" id="CAG8452060.1"/>
    </source>
</evidence>